<evidence type="ECO:0000313" key="1">
    <source>
        <dbReference type="EMBL" id="CAI4049251.1"/>
    </source>
</evidence>
<evidence type="ECO:0000313" key="2">
    <source>
        <dbReference type="Proteomes" id="UP001162087"/>
    </source>
</evidence>
<sequence>MDESVDPVELLLRLLIRHKPHLKPYAYRQDSWQRVLDEYNRQTGSRYRQSRTLKTKYRRLRDLFSTDRAQFSPSQLKLMGALLDEAPEHSKPRTKFGNESSSSSSSSSTSFTKGHPGPDPFQQLSSGDNGRPNANSSDDERERSGSQPLPLDSITIGIPPTLQTIPMILSKDTNIEKVTKSPKINKSIDGFNETVLPSHMANEQSWSDSNVELEICLDYLHNELEMIKERQQDFECKVLNKLNVIEVLLSQMRPPNQGDTL</sequence>
<dbReference type="Proteomes" id="UP001162087">
    <property type="component" value="Chromosome 14"/>
</dbReference>
<organism evidence="1 2">
    <name type="scientific">Saccharomyces kudriavzevii (strain ATCC MYA-4449 / AS 2.2408 / CBS 8840 / NBRC 1802 / NCYC 2889)</name>
    <name type="common">Yeast</name>
    <dbReference type="NCBI Taxonomy" id="226230"/>
    <lineage>
        <taxon>Eukaryota</taxon>
        <taxon>Fungi</taxon>
        <taxon>Dikarya</taxon>
        <taxon>Ascomycota</taxon>
        <taxon>Saccharomycotina</taxon>
        <taxon>Saccharomycetes</taxon>
        <taxon>Saccharomycetales</taxon>
        <taxon>Saccharomycetaceae</taxon>
        <taxon>Saccharomyces</taxon>
    </lineage>
</organism>
<dbReference type="EMBL" id="OX365909">
    <property type="protein sequence ID" value="CAI4049251.1"/>
    <property type="molecule type" value="Genomic_DNA"/>
</dbReference>
<accession>A0AA35NK11</accession>
<proteinExistence type="predicted"/>
<gene>
    <name evidence="1" type="primary">SKDI14G0200</name>
    <name evidence="1" type="ORF">SKDI_14G0200</name>
</gene>
<name>A0AA35NK11_SACK1</name>
<keyword evidence="2" id="KW-1185">Reference proteome</keyword>
<reference evidence="1" key="1">
    <citation type="submission" date="2022-10" db="EMBL/GenBank/DDBJ databases">
        <authorList>
            <person name="Byrne P K."/>
        </authorList>
    </citation>
    <scope>NUCLEOTIDE SEQUENCE</scope>
    <source>
        <strain evidence="1">IFO1802</strain>
    </source>
</reference>
<protein>
    <submittedName>
        <fullName evidence="1">Uncharacterized protein</fullName>
    </submittedName>
</protein>
<dbReference type="OrthoDB" id="4066471at2759"/>